<protein>
    <recommendedName>
        <fullName evidence="4">dTTP/UTP pyrophosphatase</fullName>
        <shortName evidence="4">dTTPase/UTPase</shortName>
        <ecNumber evidence="4">3.6.1.9</ecNumber>
    </recommendedName>
    <alternativeName>
        <fullName evidence="4">Nucleoside triphosphate pyrophosphatase</fullName>
    </alternativeName>
    <alternativeName>
        <fullName evidence="4">Nucleotide pyrophosphatase</fullName>
        <shortName evidence="4">Nucleotide PPase</shortName>
    </alternativeName>
</protein>
<comment type="caution">
    <text evidence="5">The sequence shown here is derived from an EMBL/GenBank/DDBJ whole genome shotgun (WGS) entry which is preliminary data.</text>
</comment>
<dbReference type="AlphaFoldDB" id="A0A095SLS1"/>
<dbReference type="GO" id="GO:0036221">
    <property type="term" value="F:UTP diphosphatase activity"/>
    <property type="evidence" value="ECO:0007669"/>
    <property type="project" value="RHEA"/>
</dbReference>
<comment type="function">
    <text evidence="4">Nucleoside triphosphate pyrophosphatase that hydrolyzes dTTP and UTP. May have a dual role in cell division arrest and in preventing the incorporation of modified nucleotides into cellular nucleic acids.</text>
</comment>
<evidence type="ECO:0000256" key="3">
    <source>
        <dbReference type="ARBA" id="ARBA00023080"/>
    </source>
</evidence>
<dbReference type="SUPFAM" id="SSF52972">
    <property type="entry name" value="ITPase-like"/>
    <property type="match status" value="1"/>
</dbReference>
<evidence type="ECO:0000256" key="4">
    <source>
        <dbReference type="HAMAP-Rule" id="MF_00528"/>
    </source>
</evidence>
<name>A0A095SLS1_9GAMM</name>
<dbReference type="NCBIfam" id="TIGR00172">
    <property type="entry name" value="maf"/>
    <property type="match status" value="1"/>
</dbReference>
<dbReference type="PIRSF" id="PIRSF006305">
    <property type="entry name" value="Maf"/>
    <property type="match status" value="1"/>
</dbReference>
<keyword evidence="3 4" id="KW-0546">Nucleotide metabolism</keyword>
<dbReference type="Pfam" id="PF02545">
    <property type="entry name" value="Maf"/>
    <property type="match status" value="1"/>
</dbReference>
<keyword evidence="4" id="KW-0963">Cytoplasm</keyword>
<dbReference type="Gene3D" id="3.90.950.10">
    <property type="match status" value="1"/>
</dbReference>
<organism evidence="5 6">
    <name type="scientific">Alcanivorax nanhaiticus</name>
    <dbReference type="NCBI Taxonomy" id="1177154"/>
    <lineage>
        <taxon>Bacteria</taxon>
        <taxon>Pseudomonadati</taxon>
        <taxon>Pseudomonadota</taxon>
        <taxon>Gammaproteobacteria</taxon>
        <taxon>Oceanospirillales</taxon>
        <taxon>Alcanivoracaceae</taxon>
        <taxon>Alcanivorax</taxon>
    </lineage>
</organism>
<comment type="caution">
    <text evidence="4">Lacks conserved residue(s) required for the propagation of feature annotation.</text>
</comment>
<evidence type="ECO:0000256" key="2">
    <source>
        <dbReference type="ARBA" id="ARBA00022801"/>
    </source>
</evidence>
<accession>A0A095SLS1</accession>
<dbReference type="OrthoDB" id="9807767at2"/>
<sequence>MTLYLASGSPRRAELLQQIAVPFTVLKAPDIDETPRPGEAPQAYVERMAREKSCAGERLRAAEGLPFGVVLGADTSVVFEDTILGKPQSRAHALEMLAMLSGNQHQVISALALTTGQECRIACSITQVQFRELTCEQMARYVDTGEGNDKAGGYGIQGLGAALVASLTGSYSGVVGLPLEQTVLLLEQAGLDYWCID</sequence>
<dbReference type="CDD" id="cd00555">
    <property type="entry name" value="Maf"/>
    <property type="match status" value="1"/>
</dbReference>
<keyword evidence="6" id="KW-1185">Reference proteome</keyword>
<dbReference type="InterPro" id="IPR003697">
    <property type="entry name" value="Maf-like"/>
</dbReference>
<dbReference type="PATRIC" id="fig|1177154.3.peg.1451"/>
<comment type="catalytic activity">
    <reaction evidence="4">
        <text>UTP + H2O = UMP + diphosphate + H(+)</text>
        <dbReference type="Rhea" id="RHEA:29395"/>
        <dbReference type="ChEBI" id="CHEBI:15377"/>
        <dbReference type="ChEBI" id="CHEBI:15378"/>
        <dbReference type="ChEBI" id="CHEBI:33019"/>
        <dbReference type="ChEBI" id="CHEBI:46398"/>
        <dbReference type="ChEBI" id="CHEBI:57865"/>
        <dbReference type="EC" id="3.6.1.9"/>
    </reaction>
</comment>
<feature type="site" description="Important for substrate specificity" evidence="4">
    <location>
        <position position="11"/>
    </location>
</feature>
<dbReference type="InterPro" id="IPR029001">
    <property type="entry name" value="ITPase-like_fam"/>
</dbReference>
<dbReference type="PANTHER" id="PTHR43213:SF5">
    <property type="entry name" value="BIFUNCTIONAL DTTP_UTP PYROPHOSPHATASE_METHYLTRANSFERASE PROTEIN-RELATED"/>
    <property type="match status" value="1"/>
</dbReference>
<comment type="similarity">
    <text evidence="4">Belongs to the Maf family. YhdE subfamily.</text>
</comment>
<dbReference type="GO" id="GO:0009117">
    <property type="term" value="P:nucleotide metabolic process"/>
    <property type="evidence" value="ECO:0007669"/>
    <property type="project" value="UniProtKB-KW"/>
</dbReference>
<dbReference type="eggNOG" id="COG0424">
    <property type="taxonomic scope" value="Bacteria"/>
</dbReference>
<feature type="site" description="Important for substrate specificity" evidence="4">
    <location>
        <position position="157"/>
    </location>
</feature>
<dbReference type="GO" id="GO:0036218">
    <property type="term" value="F:dTTP diphosphatase activity"/>
    <property type="evidence" value="ECO:0007669"/>
    <property type="project" value="RHEA"/>
</dbReference>
<reference evidence="5 6" key="1">
    <citation type="submission" date="2012-09" db="EMBL/GenBank/DDBJ databases">
        <title>Genome Sequence of alkane-degrading Bacterium Alcanivorax sp. 19-m-6.</title>
        <authorList>
            <person name="Lai Q."/>
            <person name="Shao Z."/>
        </authorList>
    </citation>
    <scope>NUCLEOTIDE SEQUENCE [LARGE SCALE GENOMIC DNA]</scope>
    <source>
        <strain evidence="5 6">19-m-6</strain>
    </source>
</reference>
<evidence type="ECO:0000256" key="1">
    <source>
        <dbReference type="ARBA" id="ARBA00001968"/>
    </source>
</evidence>
<dbReference type="Proteomes" id="UP000029444">
    <property type="component" value="Unassembled WGS sequence"/>
</dbReference>
<dbReference type="PANTHER" id="PTHR43213">
    <property type="entry name" value="BIFUNCTIONAL DTTP/UTP PYROPHOSPHATASE/METHYLTRANSFERASE PROTEIN-RELATED"/>
    <property type="match status" value="1"/>
</dbReference>
<dbReference type="RefSeq" id="WP_035231700.1">
    <property type="nucleotide sequence ID" value="NZ_ARXV01000004.1"/>
</dbReference>
<dbReference type="HAMAP" id="MF_00528">
    <property type="entry name" value="Maf"/>
    <property type="match status" value="1"/>
</dbReference>
<dbReference type="EMBL" id="ARXV01000004">
    <property type="protein sequence ID" value="KGD65532.1"/>
    <property type="molecule type" value="Genomic_DNA"/>
</dbReference>
<evidence type="ECO:0000313" key="5">
    <source>
        <dbReference type="EMBL" id="KGD65532.1"/>
    </source>
</evidence>
<comment type="catalytic activity">
    <reaction evidence="4">
        <text>dTTP + H2O = dTMP + diphosphate + H(+)</text>
        <dbReference type="Rhea" id="RHEA:28534"/>
        <dbReference type="ChEBI" id="CHEBI:15377"/>
        <dbReference type="ChEBI" id="CHEBI:15378"/>
        <dbReference type="ChEBI" id="CHEBI:33019"/>
        <dbReference type="ChEBI" id="CHEBI:37568"/>
        <dbReference type="ChEBI" id="CHEBI:63528"/>
        <dbReference type="EC" id="3.6.1.9"/>
    </reaction>
</comment>
<comment type="cofactor">
    <cofactor evidence="1 4">
        <name>a divalent metal cation</name>
        <dbReference type="ChEBI" id="CHEBI:60240"/>
    </cofactor>
</comment>
<gene>
    <name evidence="5" type="ORF">Y5S_01425</name>
</gene>
<keyword evidence="2 4" id="KW-0378">Hydrolase</keyword>
<dbReference type="GO" id="GO:0005737">
    <property type="term" value="C:cytoplasm"/>
    <property type="evidence" value="ECO:0007669"/>
    <property type="project" value="UniProtKB-SubCell"/>
</dbReference>
<proteinExistence type="inferred from homology"/>
<dbReference type="STRING" id="1177154.Y5S_01425"/>
<feature type="active site" description="Proton acceptor" evidence="4">
    <location>
        <position position="74"/>
    </location>
</feature>
<evidence type="ECO:0000313" key="6">
    <source>
        <dbReference type="Proteomes" id="UP000029444"/>
    </source>
</evidence>
<comment type="subcellular location">
    <subcellularLocation>
        <location evidence="4">Cytoplasm</location>
    </subcellularLocation>
</comment>
<dbReference type="EC" id="3.6.1.9" evidence="4"/>
<feature type="site" description="Important for substrate specificity" evidence="4">
    <location>
        <position position="75"/>
    </location>
</feature>